<feature type="domain" description="MIF4G" evidence="5">
    <location>
        <begin position="350"/>
        <end position="571"/>
    </location>
</feature>
<feature type="region of interest" description="Disordered" evidence="4">
    <location>
        <begin position="260"/>
        <end position="315"/>
    </location>
</feature>
<evidence type="ECO:0000256" key="3">
    <source>
        <dbReference type="ARBA" id="ARBA00022917"/>
    </source>
</evidence>
<dbReference type="Proteomes" id="UP001642464">
    <property type="component" value="Unassembled WGS sequence"/>
</dbReference>
<dbReference type="Gene3D" id="1.25.40.180">
    <property type="match status" value="1"/>
</dbReference>
<evidence type="ECO:0000256" key="2">
    <source>
        <dbReference type="ARBA" id="ARBA00022540"/>
    </source>
</evidence>
<dbReference type="EMBL" id="CAXAMM010001214">
    <property type="protein sequence ID" value="CAK8990991.1"/>
    <property type="molecule type" value="Genomic_DNA"/>
</dbReference>
<sequence length="613" mass="67984">MVAEGNLHERIVRADEKRWISEMQNGTSGLSAKATEFVPGGRALLSPKATDFVPRPAAPGADHQWGWNASRWNGEMANGAWGGAPQGWGYNGYDPSFAWQGQGVGAQSCLFNDDAYSTDSSSSSEPEVEEDVERIDPSTDPGAQAASVETAPVATGPSQGIDAAEESDEEDSDDSDEFNSFSEDEPELDLKLESATLTGIQRNATEVLPNPQADVRDPDSPQCKYDLDLMLAVRRAVAASDSSCSQLRWSTQAHLETTPDWLRRRAEADAEPREEKNGKDWRARGGAPGEVTKSRRRGQEGKTPKSEKPDSGSDLIRLAPKLEVSETSWAAQIAKRKAELEKESSDDSFVKSIRSILNKLTVEKFDTLSDQIVELIAQSQRPNRGIPLLMQLVFEKATTQHHFINMYVSLCVKLHKWLTDNVDVAESQSNFKRVLLNQCQTSFEQYLEPPEGFEGLVGDDLYEAQVKYKTKMLGNIRLVGQLIRHGMLAPKIAIAVATELAGEDPAVRGERLETLATFLETVGVALDDPSWKHHSELELVFTEVERASADKSVPRRVRCLLQDVLDLRKEGWKSQRRKDLTKETPQTLAQVHEQAKADQVPLKKEITRSVSYR</sequence>
<comment type="similarity">
    <text evidence="1">Belongs to the eukaryotic initiation factor 4G family.</text>
</comment>
<reference evidence="6 7" key="1">
    <citation type="submission" date="2024-02" db="EMBL/GenBank/DDBJ databases">
        <authorList>
            <person name="Chen Y."/>
            <person name="Shah S."/>
            <person name="Dougan E. K."/>
            <person name="Thang M."/>
            <person name="Chan C."/>
        </authorList>
    </citation>
    <scope>NUCLEOTIDE SEQUENCE [LARGE SCALE GENOMIC DNA]</scope>
</reference>
<keyword evidence="3" id="KW-0648">Protein biosynthesis</keyword>
<feature type="region of interest" description="Disordered" evidence="4">
    <location>
        <begin position="115"/>
        <end position="188"/>
    </location>
</feature>
<dbReference type="PANTHER" id="PTHR23253">
    <property type="entry name" value="EUKARYOTIC TRANSLATION INITIATION FACTOR 4 GAMMA"/>
    <property type="match status" value="1"/>
</dbReference>
<evidence type="ECO:0000256" key="1">
    <source>
        <dbReference type="ARBA" id="ARBA00005775"/>
    </source>
</evidence>
<evidence type="ECO:0000313" key="6">
    <source>
        <dbReference type="EMBL" id="CAK8990991.1"/>
    </source>
</evidence>
<name>A0ABP0HLA5_9DINO</name>
<dbReference type="Pfam" id="PF02854">
    <property type="entry name" value="MIF4G"/>
    <property type="match status" value="1"/>
</dbReference>
<dbReference type="SUPFAM" id="SSF48371">
    <property type="entry name" value="ARM repeat"/>
    <property type="match status" value="1"/>
</dbReference>
<feature type="compositionally biased region" description="Acidic residues" evidence="4">
    <location>
        <begin position="163"/>
        <end position="187"/>
    </location>
</feature>
<keyword evidence="2 6" id="KW-0396">Initiation factor</keyword>
<proteinExistence type="inferred from homology"/>
<dbReference type="SMART" id="SM00543">
    <property type="entry name" value="MIF4G"/>
    <property type="match status" value="1"/>
</dbReference>
<protein>
    <submittedName>
        <fullName evidence="6">Eukaryotic translation initiation factor 4 gamma (eIF-4-gamma) (eIF-4G)</fullName>
    </submittedName>
</protein>
<dbReference type="InterPro" id="IPR003890">
    <property type="entry name" value="MIF4G-like_typ-3"/>
</dbReference>
<organism evidence="6 7">
    <name type="scientific">Durusdinium trenchii</name>
    <dbReference type="NCBI Taxonomy" id="1381693"/>
    <lineage>
        <taxon>Eukaryota</taxon>
        <taxon>Sar</taxon>
        <taxon>Alveolata</taxon>
        <taxon>Dinophyceae</taxon>
        <taxon>Suessiales</taxon>
        <taxon>Symbiodiniaceae</taxon>
        <taxon>Durusdinium</taxon>
    </lineage>
</organism>
<feature type="compositionally biased region" description="Basic and acidic residues" evidence="4">
    <location>
        <begin position="261"/>
        <end position="283"/>
    </location>
</feature>
<evidence type="ECO:0000259" key="5">
    <source>
        <dbReference type="SMART" id="SM00543"/>
    </source>
</evidence>
<evidence type="ECO:0000256" key="4">
    <source>
        <dbReference type="SAM" id="MobiDB-lite"/>
    </source>
</evidence>
<gene>
    <name evidence="6" type="ORF">SCF082_LOCUS2459</name>
</gene>
<evidence type="ECO:0000313" key="7">
    <source>
        <dbReference type="Proteomes" id="UP001642464"/>
    </source>
</evidence>
<dbReference type="GO" id="GO:0003743">
    <property type="term" value="F:translation initiation factor activity"/>
    <property type="evidence" value="ECO:0007669"/>
    <property type="project" value="UniProtKB-KW"/>
</dbReference>
<dbReference type="PANTHER" id="PTHR23253:SF9">
    <property type="entry name" value="EUKARYOTIC TRANSLATION INITIATION FACTOR 4 GAMMA 2"/>
    <property type="match status" value="1"/>
</dbReference>
<accession>A0ABP0HLA5</accession>
<feature type="compositionally biased region" description="Basic and acidic residues" evidence="4">
    <location>
        <begin position="297"/>
        <end position="311"/>
    </location>
</feature>
<keyword evidence="7" id="KW-1185">Reference proteome</keyword>
<comment type="caution">
    <text evidence="6">The sequence shown here is derived from an EMBL/GenBank/DDBJ whole genome shotgun (WGS) entry which is preliminary data.</text>
</comment>
<dbReference type="InterPro" id="IPR016024">
    <property type="entry name" value="ARM-type_fold"/>
</dbReference>